<dbReference type="GO" id="GO:0016301">
    <property type="term" value="F:kinase activity"/>
    <property type="evidence" value="ECO:0007669"/>
    <property type="project" value="UniProtKB-KW"/>
</dbReference>
<evidence type="ECO:0000256" key="5">
    <source>
        <dbReference type="ARBA" id="ARBA00022840"/>
    </source>
</evidence>
<keyword evidence="6" id="KW-0119">Carbohydrate metabolism</keyword>
<dbReference type="EMBL" id="HF563609">
    <property type="protein sequence ID" value="CCP26458.1"/>
    <property type="molecule type" value="Genomic_DNA"/>
</dbReference>
<reference evidence="10" key="1">
    <citation type="journal article" date="2013" name="Genome Announc.">
        <title>First genome sequence of a syntrophic acetate-oxidizing bacterium, Tepidanaerobacter acetatoxydans strain Re1.</title>
        <authorList>
            <person name="Manzoor S."/>
            <person name="Bongcam-Rudloff E."/>
            <person name="Schnurer A."/>
            <person name="Muller B."/>
        </authorList>
    </citation>
    <scope>NUCLEOTIDE SEQUENCE [LARGE SCALE GENOMIC DNA]</scope>
    <source>
        <strain evidence="10">Re1</strain>
    </source>
</reference>
<dbReference type="HOGENOM" id="CLU_029424_0_1_9"/>
<evidence type="ECO:0000256" key="3">
    <source>
        <dbReference type="ARBA" id="ARBA00022741"/>
    </source>
</evidence>
<keyword evidence="4" id="KW-0418">Kinase</keyword>
<accession>F4LW29</accession>
<evidence type="ECO:0000313" key="9">
    <source>
        <dbReference type="EMBL" id="CCP26458.1"/>
    </source>
</evidence>
<gene>
    <name evidence="9" type="ordered locus">TEPIRE1_1678</name>
</gene>
<keyword evidence="5" id="KW-0067">ATP-binding</keyword>
<comment type="similarity">
    <text evidence="1">Belongs to the four-carbon acid sugar kinase family.</text>
</comment>
<accession>L0S3K8</accession>
<evidence type="ECO:0000256" key="1">
    <source>
        <dbReference type="ARBA" id="ARBA00005715"/>
    </source>
</evidence>
<evidence type="ECO:0000256" key="2">
    <source>
        <dbReference type="ARBA" id="ARBA00022679"/>
    </source>
</evidence>
<dbReference type="InterPro" id="IPR037051">
    <property type="entry name" value="4-carb_acid_sugar_kinase_N_sf"/>
</dbReference>
<sequence length="444" mass="48246">MGYISIIADDLTGASDTGIQFRKYGLKTKVVVNYDTLGEFLDCDEILAINSNTRPLNDEKAYKRVFDICNMLKNAGFSRIYKKVDSTFRGNPGAELEAVMDALGSDLAILVPSYPDNGRYMVNGYLKVTSVPIYNDNSVENLCSSNKMEQELCHVPTIIQKQVGRKVGNIDLKTVRQGSFAILGAVDDFQKNGYQIIAIDAVTKDDFNNIALACKSLPEETVMAGAAGFAAYLPKVIGLSSDKLARLPSKEGIILVVAGTCNQTTRRQIEEVLKNINADFTKINTEKIIKGMAAEEIQDVVQKIQINIETQKTASKPFIIAVDTLFKPINEKDSSINKQGKIIASAIGEIVVKLVDEKVVQSLVITGGDTALHVLSALKAKGIELKDEILAGIPLGRLIGGKAHDIPIVTKAGGFGTPTAILEVIKHLQNNIEAEKTLNFLEEV</sequence>
<feature type="domain" description="Four-carbon acid sugar kinase N-terminal" evidence="7">
    <location>
        <begin position="5"/>
        <end position="233"/>
    </location>
</feature>
<dbReference type="InterPro" id="IPR010737">
    <property type="entry name" value="4-carb_acid_sugar_kinase_N"/>
</dbReference>
<dbReference type="Gene3D" id="3.40.980.20">
    <property type="entry name" value="Four-carbon acid sugar kinase, nucleotide binding domain"/>
    <property type="match status" value="1"/>
</dbReference>
<keyword evidence="2" id="KW-0808">Transferase</keyword>
<dbReference type="OrthoDB" id="9778478at2"/>
<dbReference type="InterPro" id="IPR031475">
    <property type="entry name" value="NBD_C"/>
</dbReference>
<dbReference type="Gene3D" id="3.40.50.10840">
    <property type="entry name" value="Putative sugar-binding, N-terminal domain"/>
    <property type="match status" value="1"/>
</dbReference>
<name>F4LW29_TEPAE</name>
<feature type="domain" description="Four-carbon acid sugar kinase nucleotide binding" evidence="8">
    <location>
        <begin position="255"/>
        <end position="420"/>
    </location>
</feature>
<dbReference type="KEGG" id="tae:TepiRe1_1678"/>
<evidence type="ECO:0000259" key="8">
    <source>
        <dbReference type="Pfam" id="PF17042"/>
    </source>
</evidence>
<evidence type="ECO:0000313" key="10">
    <source>
        <dbReference type="Proteomes" id="UP000010802"/>
    </source>
</evidence>
<dbReference type="STRING" id="1209989.TepRe1_1557"/>
<dbReference type="eggNOG" id="COG3395">
    <property type="taxonomic scope" value="Bacteria"/>
</dbReference>
<evidence type="ECO:0000256" key="6">
    <source>
        <dbReference type="ARBA" id="ARBA00023277"/>
    </source>
</evidence>
<protein>
    <submittedName>
        <fullName evidence="9">Type III effector Hrp-dependent outer protein</fullName>
    </submittedName>
</protein>
<dbReference type="Pfam" id="PF17042">
    <property type="entry name" value="NBD_C"/>
    <property type="match status" value="1"/>
</dbReference>
<dbReference type="PATRIC" id="fig|1209989.3.peg.1926"/>
<organism evidence="9 10">
    <name type="scientific">Tepidanaerobacter acetatoxydans (strain DSM 21804 / JCM 16047 / Re1)</name>
    <dbReference type="NCBI Taxonomy" id="1209989"/>
    <lineage>
        <taxon>Bacteria</taxon>
        <taxon>Bacillati</taxon>
        <taxon>Bacillota</taxon>
        <taxon>Clostridia</taxon>
        <taxon>Thermosediminibacterales</taxon>
        <taxon>Tepidanaerobacteraceae</taxon>
        <taxon>Tepidanaerobacter</taxon>
    </lineage>
</organism>
<dbReference type="GO" id="GO:0005524">
    <property type="term" value="F:ATP binding"/>
    <property type="evidence" value="ECO:0007669"/>
    <property type="project" value="UniProtKB-KW"/>
</dbReference>
<dbReference type="KEGG" id="tep:TepRe1_1557"/>
<keyword evidence="10" id="KW-1185">Reference proteome</keyword>
<keyword evidence="3" id="KW-0547">Nucleotide-binding</keyword>
<evidence type="ECO:0000256" key="4">
    <source>
        <dbReference type="ARBA" id="ARBA00022777"/>
    </source>
</evidence>
<dbReference type="RefSeq" id="WP_013778620.1">
    <property type="nucleotide sequence ID" value="NC_015519.1"/>
</dbReference>
<evidence type="ECO:0000259" key="7">
    <source>
        <dbReference type="Pfam" id="PF07005"/>
    </source>
</evidence>
<dbReference type="AlphaFoldDB" id="F4LW29"/>
<dbReference type="Proteomes" id="UP000010802">
    <property type="component" value="Chromosome"/>
</dbReference>
<proteinExistence type="inferred from homology"/>
<dbReference type="Pfam" id="PF07005">
    <property type="entry name" value="SBD_N"/>
    <property type="match status" value="1"/>
</dbReference>
<dbReference type="InterPro" id="IPR042213">
    <property type="entry name" value="NBD_C_sf"/>
</dbReference>
<dbReference type="SUPFAM" id="SSF142764">
    <property type="entry name" value="YgbK-like"/>
    <property type="match status" value="1"/>
</dbReference>